<dbReference type="InterPro" id="IPR005225">
    <property type="entry name" value="Small_GTP-bd"/>
</dbReference>
<keyword evidence="5 6" id="KW-0342">GTP-binding</keyword>
<dbReference type="GO" id="GO:0032790">
    <property type="term" value="P:ribosome disassembly"/>
    <property type="evidence" value="ECO:0007669"/>
    <property type="project" value="TreeGrafter"/>
</dbReference>
<accession>A0A9Q1QR82</accession>
<dbReference type="InterPro" id="IPR000640">
    <property type="entry name" value="EFG_V-like"/>
</dbReference>
<dbReference type="Gene3D" id="3.30.70.240">
    <property type="match status" value="1"/>
</dbReference>
<dbReference type="InterPro" id="IPR009000">
    <property type="entry name" value="Transl_B-barrel_sf"/>
</dbReference>
<dbReference type="InterPro" id="IPR047872">
    <property type="entry name" value="EFG_IV"/>
</dbReference>
<keyword evidence="4 6" id="KW-0648">Protein biosynthesis</keyword>
<dbReference type="GO" id="GO:0005525">
    <property type="term" value="F:GTP binding"/>
    <property type="evidence" value="ECO:0007669"/>
    <property type="project" value="UniProtKB-UniRule"/>
</dbReference>
<dbReference type="OrthoDB" id="198619at2759"/>
<comment type="subcellular location">
    <subcellularLocation>
        <location evidence="6">Plastid</location>
        <location evidence="6">Chloroplast</location>
    </subcellularLocation>
</comment>
<gene>
    <name evidence="8" type="ORF">Cgig2_002502</name>
</gene>
<comment type="caution">
    <text evidence="8">The sequence shown here is derived from an EMBL/GenBank/DDBJ whole genome shotgun (WGS) entry which is preliminary data.</text>
</comment>
<dbReference type="CDD" id="cd16262">
    <property type="entry name" value="EFG_III"/>
    <property type="match status" value="1"/>
</dbReference>
<dbReference type="PROSITE" id="PS51722">
    <property type="entry name" value="G_TR_2"/>
    <property type="match status" value="1"/>
</dbReference>
<dbReference type="PANTHER" id="PTHR43261">
    <property type="entry name" value="TRANSLATION ELONGATION FACTOR G-RELATED"/>
    <property type="match status" value="1"/>
</dbReference>
<comment type="similarity">
    <text evidence="1 6">Belongs to the TRAFAC class translation factor GTPase superfamily. Classic translation factor GTPase family. EF-G/EF-2 subfamily.</text>
</comment>
<dbReference type="FunFam" id="3.30.70.240:FF:000001">
    <property type="entry name" value="Elongation factor G"/>
    <property type="match status" value="1"/>
</dbReference>
<comment type="function">
    <text evidence="6">Chloroplast-localized elongation factor EF-G involved in protein synthesis in plastids. Catalyzes the GTP-dependent ribosomal translocation step during translation elongation. During this step, the ribosome changes from the pre-translocational (PRE) to the post-translocational (POST) state as the newly formed A-site-bound peptidyl-tRNA and P-site-bound deacylated tRNA move to the P and E sites, respectively. Catalyzes the coordinated movement of the two tRNA molecules, the mRNA and conformational changes in the ribosome.</text>
</comment>
<dbReference type="AlphaFoldDB" id="A0A9Q1QR82"/>
<dbReference type="GO" id="GO:0003924">
    <property type="term" value="F:GTPase activity"/>
    <property type="evidence" value="ECO:0007669"/>
    <property type="project" value="UniProtKB-UniRule"/>
</dbReference>
<dbReference type="SUPFAM" id="SSF54211">
    <property type="entry name" value="Ribosomal protein S5 domain 2-like"/>
    <property type="match status" value="1"/>
</dbReference>
<dbReference type="Pfam" id="PF14492">
    <property type="entry name" value="EFG_III"/>
    <property type="match status" value="1"/>
</dbReference>
<comment type="pathway">
    <text evidence="6">Protein biosynthesis; polypeptide chain elongation.</text>
</comment>
<reference evidence="8" key="1">
    <citation type="submission" date="2022-04" db="EMBL/GenBank/DDBJ databases">
        <title>Carnegiea gigantea Genome sequencing and assembly v2.</title>
        <authorList>
            <person name="Copetti D."/>
            <person name="Sanderson M.J."/>
            <person name="Burquez A."/>
            <person name="Wojciechowski M.F."/>
        </authorList>
    </citation>
    <scope>NUCLEOTIDE SEQUENCE</scope>
    <source>
        <strain evidence="8">SGP5-SGP5p</strain>
        <tissue evidence="8">Aerial part</tissue>
    </source>
</reference>
<dbReference type="CDD" id="cd03713">
    <property type="entry name" value="EFG_mtEFG_C"/>
    <property type="match status" value="1"/>
</dbReference>
<dbReference type="HAMAP" id="MF_03063">
    <property type="entry name" value="EF_G_plantC"/>
    <property type="match status" value="1"/>
</dbReference>
<dbReference type="InterPro" id="IPR020568">
    <property type="entry name" value="Ribosomal_Su5_D2-typ_SF"/>
</dbReference>
<dbReference type="NCBIfam" id="TIGR00484">
    <property type="entry name" value="EF-G"/>
    <property type="match status" value="1"/>
</dbReference>
<dbReference type="FunFam" id="3.30.70.870:FF:000001">
    <property type="entry name" value="Elongation factor G"/>
    <property type="match status" value="1"/>
</dbReference>
<dbReference type="CDD" id="cd01434">
    <property type="entry name" value="EFG_mtEFG1_IV"/>
    <property type="match status" value="1"/>
</dbReference>
<evidence type="ECO:0000256" key="1">
    <source>
        <dbReference type="ARBA" id="ARBA00005870"/>
    </source>
</evidence>
<dbReference type="Pfam" id="PF03764">
    <property type="entry name" value="EFG_IV"/>
    <property type="match status" value="1"/>
</dbReference>
<dbReference type="GO" id="GO:0009507">
    <property type="term" value="C:chloroplast"/>
    <property type="evidence" value="ECO:0007669"/>
    <property type="project" value="UniProtKB-SubCell"/>
</dbReference>
<dbReference type="InterPro" id="IPR041095">
    <property type="entry name" value="EFG_II"/>
</dbReference>
<dbReference type="SMART" id="SM00838">
    <property type="entry name" value="EFG_C"/>
    <property type="match status" value="1"/>
</dbReference>
<dbReference type="PRINTS" id="PR00315">
    <property type="entry name" value="ELONGATNFCT"/>
</dbReference>
<dbReference type="InterPro" id="IPR004540">
    <property type="entry name" value="Transl_elong_EFG/EF2"/>
</dbReference>
<dbReference type="SUPFAM" id="SSF50447">
    <property type="entry name" value="Translation proteins"/>
    <property type="match status" value="1"/>
</dbReference>
<dbReference type="FunFam" id="3.40.50.300:FF:000029">
    <property type="entry name" value="Elongation factor G"/>
    <property type="match status" value="1"/>
</dbReference>
<dbReference type="InterPro" id="IPR035647">
    <property type="entry name" value="EFG_III/V"/>
</dbReference>
<keyword evidence="2 6" id="KW-0547">Nucleotide-binding</keyword>
<dbReference type="Gene3D" id="3.40.50.300">
    <property type="entry name" value="P-loop containing nucleotide triphosphate hydrolases"/>
    <property type="match status" value="1"/>
</dbReference>
<dbReference type="NCBIfam" id="TIGR00231">
    <property type="entry name" value="small_GTP"/>
    <property type="match status" value="1"/>
</dbReference>
<dbReference type="Proteomes" id="UP001153076">
    <property type="component" value="Unassembled WGS sequence"/>
</dbReference>
<dbReference type="InterPro" id="IPR005517">
    <property type="entry name" value="Transl_elong_EFG/EF2_IV"/>
</dbReference>
<protein>
    <recommendedName>
        <fullName evidence="6">Elongation factor G, chloroplastic</fullName>
        <shortName evidence="6">cEF-G</shortName>
    </recommendedName>
</protein>
<name>A0A9Q1QR82_9CARY</name>
<feature type="domain" description="Tr-type G" evidence="7">
    <location>
        <begin position="98"/>
        <end position="373"/>
    </location>
</feature>
<dbReference type="Gene3D" id="3.30.230.10">
    <property type="match status" value="1"/>
</dbReference>
<proteinExistence type="inferred from homology"/>
<keyword evidence="6" id="KW-0150">Chloroplast</keyword>
<dbReference type="PROSITE" id="PS00301">
    <property type="entry name" value="G_TR_1"/>
    <property type="match status" value="1"/>
</dbReference>
<dbReference type="CDD" id="cd04088">
    <property type="entry name" value="EFG_mtEFG_II"/>
    <property type="match status" value="1"/>
</dbReference>
<dbReference type="FunFam" id="3.30.230.10:FF:000003">
    <property type="entry name" value="Elongation factor G"/>
    <property type="match status" value="1"/>
</dbReference>
<evidence type="ECO:0000256" key="6">
    <source>
        <dbReference type="HAMAP-Rule" id="MF_03063"/>
    </source>
</evidence>
<organism evidence="8 9">
    <name type="scientific">Carnegiea gigantea</name>
    <dbReference type="NCBI Taxonomy" id="171969"/>
    <lineage>
        <taxon>Eukaryota</taxon>
        <taxon>Viridiplantae</taxon>
        <taxon>Streptophyta</taxon>
        <taxon>Embryophyta</taxon>
        <taxon>Tracheophyta</taxon>
        <taxon>Spermatophyta</taxon>
        <taxon>Magnoliopsida</taxon>
        <taxon>eudicotyledons</taxon>
        <taxon>Gunneridae</taxon>
        <taxon>Pentapetalae</taxon>
        <taxon>Caryophyllales</taxon>
        <taxon>Cactineae</taxon>
        <taxon>Cactaceae</taxon>
        <taxon>Cactoideae</taxon>
        <taxon>Echinocereeae</taxon>
        <taxon>Carnegiea</taxon>
    </lineage>
</organism>
<dbReference type="InterPro" id="IPR009022">
    <property type="entry name" value="EFG_III"/>
</dbReference>
<dbReference type="Gene3D" id="3.30.70.870">
    <property type="entry name" value="Elongation Factor G (Translational Gtpase), domain 3"/>
    <property type="match status" value="1"/>
</dbReference>
<dbReference type="InterPro" id="IPR030848">
    <property type="entry name" value="EF_G_plantC"/>
</dbReference>
<dbReference type="PANTHER" id="PTHR43261:SF1">
    <property type="entry name" value="RIBOSOME-RELEASING FACTOR 2, MITOCHONDRIAL"/>
    <property type="match status" value="1"/>
</dbReference>
<keyword evidence="9" id="KW-1185">Reference proteome</keyword>
<dbReference type="HAMAP" id="MF_00054_B">
    <property type="entry name" value="EF_G_EF_2_B"/>
    <property type="match status" value="1"/>
</dbReference>
<dbReference type="EMBL" id="JAKOGI010000022">
    <property type="protein sequence ID" value="KAJ8449370.1"/>
    <property type="molecule type" value="Genomic_DNA"/>
</dbReference>
<evidence type="ECO:0000313" key="9">
    <source>
        <dbReference type="Proteomes" id="UP001153076"/>
    </source>
</evidence>
<keyword evidence="3 6" id="KW-0251">Elongation factor</keyword>
<dbReference type="InterPro" id="IPR000795">
    <property type="entry name" value="T_Tr_GTP-bd_dom"/>
</dbReference>
<dbReference type="InterPro" id="IPR031157">
    <property type="entry name" value="G_TR_CS"/>
</dbReference>
<dbReference type="CDD" id="cd01886">
    <property type="entry name" value="EF-G"/>
    <property type="match status" value="1"/>
</dbReference>
<evidence type="ECO:0000256" key="4">
    <source>
        <dbReference type="ARBA" id="ARBA00022917"/>
    </source>
</evidence>
<dbReference type="InterPro" id="IPR014721">
    <property type="entry name" value="Ribsml_uS5_D2-typ_fold_subgr"/>
</dbReference>
<dbReference type="FunFam" id="2.40.30.10:FF:000006">
    <property type="entry name" value="Elongation factor G"/>
    <property type="match status" value="1"/>
</dbReference>
<dbReference type="InterPro" id="IPR035649">
    <property type="entry name" value="EFG_V"/>
</dbReference>
<evidence type="ECO:0000256" key="5">
    <source>
        <dbReference type="ARBA" id="ARBA00023134"/>
    </source>
</evidence>
<feature type="binding site" evidence="6">
    <location>
        <begin position="225"/>
        <end position="228"/>
    </location>
    <ligand>
        <name>GTP</name>
        <dbReference type="ChEBI" id="CHEBI:37565"/>
    </ligand>
</feature>
<evidence type="ECO:0000256" key="3">
    <source>
        <dbReference type="ARBA" id="ARBA00022768"/>
    </source>
</evidence>
<evidence type="ECO:0000259" key="7">
    <source>
        <dbReference type="PROSITE" id="PS51722"/>
    </source>
</evidence>
<dbReference type="Gene3D" id="2.40.30.10">
    <property type="entry name" value="Translation factors"/>
    <property type="match status" value="1"/>
</dbReference>
<feature type="binding site" evidence="6">
    <location>
        <begin position="107"/>
        <end position="114"/>
    </location>
    <ligand>
        <name>GTP</name>
        <dbReference type="ChEBI" id="CHEBI:37565"/>
    </ligand>
</feature>
<sequence length="787" mass="86888">MAAGSVRITGTVEPLCNISGSRRSPPSLSSSPASRRLAFRRSRRCLSSSASSSLSELFGSVRIRTFTPSSVQTLQQRRRKFSVFAMAADEAKRETPLKDYRNIGIMAHIDAGKTTTTERILYYTGRNYKIGEVHEGTATMDWMEQEQERGITITSAATTTFWNNHRVNIIDTPGHVDFTLEVERALRVLDGAICLFDSVAGVEPQSETVWRQADKYGVPRICFVNKMDRLGANFFRTRDMIVTNLGARPLVLQLPIGAEDTFQGVVDLIKMKAIIWSGEELGARFSYVDIPEDFQEMAADYRAQLIETVVELDDQAMESYLEGNEPDEATIKKLIRKGTISASFVPVLCGSAFKNKGVQPLLDAVVDYLPSPLDLPSMKGTDPENPELTVERKASDDEPFAGLAFKIMSDPFVGSLTFVRVYSGKLMAGSYVANANKGKKERVSRLLEMHANSREDVKVAVTGDIIALSGLKDTITGETLCDPDKPVVLERMDFPDPVIKIAIEPKTKADIDSMAIGLIKLAQEDPSFHFSHDEETNQTIIEGMGELHLEIIVDRLRREFKVQANVGAPQVNYRESISRVSEVKYVHKKQSGGQGQFADITVRFEPLETGSGYEFVSEIKGGAVPREYIPGVMKGLEECMSNGVLAGYPVVDVRAVLVDGAYHDVDSSVLAFQLAARGAFREGMRKAGPRMLEPIMKVEVVTPEEHLGDVIGDLNSRRGQINNYGDKPGGLKVVDALVPLAEMFQYVSTLRGMTKGRGSYTMQLARFEAVPQHIQNQLTTKEEAVTA</sequence>
<dbReference type="Pfam" id="PF03144">
    <property type="entry name" value="GTP_EFTU_D2"/>
    <property type="match status" value="1"/>
</dbReference>
<feature type="binding site" evidence="6">
    <location>
        <begin position="171"/>
        <end position="175"/>
    </location>
    <ligand>
        <name>GTP</name>
        <dbReference type="ChEBI" id="CHEBI:37565"/>
    </ligand>
</feature>
<dbReference type="Pfam" id="PF00009">
    <property type="entry name" value="GTP_EFTU"/>
    <property type="match status" value="1"/>
</dbReference>
<dbReference type="SUPFAM" id="SSF52540">
    <property type="entry name" value="P-loop containing nucleoside triphosphate hydrolases"/>
    <property type="match status" value="1"/>
</dbReference>
<dbReference type="InterPro" id="IPR027417">
    <property type="entry name" value="P-loop_NTPase"/>
</dbReference>
<dbReference type="NCBIfam" id="NF009381">
    <property type="entry name" value="PRK12740.1-5"/>
    <property type="match status" value="1"/>
</dbReference>
<dbReference type="SMART" id="SM00889">
    <property type="entry name" value="EFG_IV"/>
    <property type="match status" value="1"/>
</dbReference>
<dbReference type="Pfam" id="PF00679">
    <property type="entry name" value="EFG_C"/>
    <property type="match status" value="1"/>
</dbReference>
<evidence type="ECO:0000256" key="2">
    <source>
        <dbReference type="ARBA" id="ARBA00022741"/>
    </source>
</evidence>
<evidence type="ECO:0000313" key="8">
    <source>
        <dbReference type="EMBL" id="KAJ8449370.1"/>
    </source>
</evidence>
<keyword evidence="6" id="KW-0934">Plastid</keyword>
<dbReference type="InterPro" id="IPR004161">
    <property type="entry name" value="EFTu-like_2"/>
</dbReference>
<dbReference type="SUPFAM" id="SSF54980">
    <property type="entry name" value="EF-G C-terminal domain-like"/>
    <property type="match status" value="2"/>
</dbReference>
<dbReference type="GO" id="GO:0003746">
    <property type="term" value="F:translation elongation factor activity"/>
    <property type="evidence" value="ECO:0007669"/>
    <property type="project" value="UniProtKB-UniRule"/>
</dbReference>